<name>A0A0R2K723_9LACO</name>
<dbReference type="Proteomes" id="UP000051491">
    <property type="component" value="Unassembled WGS sequence"/>
</dbReference>
<gene>
    <name evidence="7" type="ORF">IV43_GL001633</name>
</gene>
<feature type="domain" description="D-isomer specific 2-hydroxyacid dehydrogenase catalytic" evidence="5">
    <location>
        <begin position="46"/>
        <end position="320"/>
    </location>
</feature>
<protein>
    <submittedName>
        <fullName evidence="7">Phosphoglycerate dehydrogenase-like protein</fullName>
    </submittedName>
</protein>
<dbReference type="InterPro" id="IPR036291">
    <property type="entry name" value="NAD(P)-bd_dom_sf"/>
</dbReference>
<dbReference type="PATRIC" id="fig|89059.3.peg.1741"/>
<dbReference type="PANTHER" id="PTHR43333">
    <property type="entry name" value="2-HACID_DH_C DOMAIN-CONTAINING PROTEIN"/>
    <property type="match status" value="1"/>
</dbReference>
<keyword evidence="3" id="KW-0520">NAD</keyword>
<dbReference type="GO" id="GO:0016616">
    <property type="term" value="F:oxidoreductase activity, acting on the CH-OH group of donors, NAD or NADP as acceptor"/>
    <property type="evidence" value="ECO:0007669"/>
    <property type="project" value="InterPro"/>
</dbReference>
<comment type="similarity">
    <text evidence="1 4">Belongs to the D-isomer specific 2-hydroxyacid dehydrogenase family.</text>
</comment>
<dbReference type="GO" id="GO:0051287">
    <property type="term" value="F:NAD binding"/>
    <property type="evidence" value="ECO:0007669"/>
    <property type="project" value="InterPro"/>
</dbReference>
<evidence type="ECO:0000313" key="7">
    <source>
        <dbReference type="EMBL" id="KRN82410.1"/>
    </source>
</evidence>
<accession>A0A0R2K723</accession>
<dbReference type="InterPro" id="IPR006139">
    <property type="entry name" value="D-isomer_2_OHA_DH_cat_dom"/>
</dbReference>
<reference evidence="7 8" key="1">
    <citation type="journal article" date="2015" name="Genome Announc.">
        <title>Expanding the biotechnology potential of lactobacilli through comparative genomics of 213 strains and associated genera.</title>
        <authorList>
            <person name="Sun Z."/>
            <person name="Harris H.M."/>
            <person name="McCann A."/>
            <person name="Guo C."/>
            <person name="Argimon S."/>
            <person name="Zhang W."/>
            <person name="Yang X."/>
            <person name="Jeffery I.B."/>
            <person name="Cooney J.C."/>
            <person name="Kagawa T.F."/>
            <person name="Liu W."/>
            <person name="Song Y."/>
            <person name="Salvetti E."/>
            <person name="Wrobel A."/>
            <person name="Rasinkangas P."/>
            <person name="Parkhill J."/>
            <person name="Rea M.C."/>
            <person name="O'Sullivan O."/>
            <person name="Ritari J."/>
            <person name="Douillard F.P."/>
            <person name="Paul Ross R."/>
            <person name="Yang R."/>
            <person name="Briner A.E."/>
            <person name="Felis G.E."/>
            <person name="de Vos W.M."/>
            <person name="Barrangou R."/>
            <person name="Klaenhammer T.R."/>
            <person name="Caufield P.W."/>
            <person name="Cui Y."/>
            <person name="Zhang H."/>
            <person name="O'Toole P.W."/>
        </authorList>
    </citation>
    <scope>NUCLEOTIDE SEQUENCE [LARGE SCALE GENOMIC DNA]</scope>
    <source>
        <strain evidence="7 8">DSM 15353</strain>
    </source>
</reference>
<evidence type="ECO:0000256" key="4">
    <source>
        <dbReference type="RuleBase" id="RU003719"/>
    </source>
</evidence>
<evidence type="ECO:0000256" key="1">
    <source>
        <dbReference type="ARBA" id="ARBA00005854"/>
    </source>
</evidence>
<evidence type="ECO:0000256" key="2">
    <source>
        <dbReference type="ARBA" id="ARBA00023002"/>
    </source>
</evidence>
<feature type="domain" description="D-isomer specific 2-hydroxyacid dehydrogenase NAD-binding" evidence="6">
    <location>
        <begin position="117"/>
        <end position="292"/>
    </location>
</feature>
<dbReference type="STRING" id="89059.LAC1533_2097"/>
<dbReference type="GeneID" id="95350198"/>
<evidence type="ECO:0000256" key="3">
    <source>
        <dbReference type="ARBA" id="ARBA00023027"/>
    </source>
</evidence>
<dbReference type="RefSeq" id="WP_010497623.1">
    <property type="nucleotide sequence ID" value="NZ_LT630287.1"/>
</dbReference>
<dbReference type="Gene3D" id="3.40.50.720">
    <property type="entry name" value="NAD(P)-binding Rossmann-like Domain"/>
    <property type="match status" value="2"/>
</dbReference>
<dbReference type="SUPFAM" id="SSF52283">
    <property type="entry name" value="Formate/glycerate dehydrogenase catalytic domain-like"/>
    <property type="match status" value="1"/>
</dbReference>
<sequence>MEKYKWGDMMKVLILGGALNHEGADSAFAKLTSQTDDDFILNRDDLTDEELAEVEVILGSAPGVLERIFSLPSSNLKWIQAFSAGVDYYPLEQLAKRKILLSNVSGIHAEPIAETVFGLILGQLRGIKAAVENQQHSNWDPDSSHYMILSGKKLAVFGTGHIGTRVAELGRAFKMETIGVNHSGHRATGFEQTEAINELGPAVLNADVIVNTLPLTRKTHSLYDSAFFAKLTAAPLFISIGRGPSVVTEDLIKALNDGQVGAAGLDVTDPEPLPSDSPLWHMKNVTITPHVSGLYQEYVRDVVHIFKENLYQYKKNGTLARNEVDMKKGY</sequence>
<dbReference type="SUPFAM" id="SSF51735">
    <property type="entry name" value="NAD(P)-binding Rossmann-fold domains"/>
    <property type="match status" value="1"/>
</dbReference>
<evidence type="ECO:0000313" key="8">
    <source>
        <dbReference type="Proteomes" id="UP000051491"/>
    </source>
</evidence>
<dbReference type="InterPro" id="IPR006140">
    <property type="entry name" value="D-isomer_DH_NAD-bd"/>
</dbReference>
<keyword evidence="2 4" id="KW-0560">Oxidoreductase</keyword>
<dbReference type="AlphaFoldDB" id="A0A0R2K723"/>
<evidence type="ECO:0000259" key="6">
    <source>
        <dbReference type="Pfam" id="PF02826"/>
    </source>
</evidence>
<dbReference type="EMBL" id="JQBK01000051">
    <property type="protein sequence ID" value="KRN82410.1"/>
    <property type="molecule type" value="Genomic_DNA"/>
</dbReference>
<proteinExistence type="inferred from homology"/>
<dbReference type="PANTHER" id="PTHR43333:SF1">
    <property type="entry name" value="D-ISOMER SPECIFIC 2-HYDROXYACID DEHYDROGENASE NAD-BINDING DOMAIN-CONTAINING PROTEIN"/>
    <property type="match status" value="1"/>
</dbReference>
<dbReference type="Pfam" id="PF00389">
    <property type="entry name" value="2-Hacid_dh"/>
    <property type="match status" value="1"/>
</dbReference>
<dbReference type="Pfam" id="PF02826">
    <property type="entry name" value="2-Hacid_dh_C"/>
    <property type="match status" value="1"/>
</dbReference>
<organism evidence="7 8">
    <name type="scientific">Ligilactobacillus acidipiscis</name>
    <dbReference type="NCBI Taxonomy" id="89059"/>
    <lineage>
        <taxon>Bacteria</taxon>
        <taxon>Bacillati</taxon>
        <taxon>Bacillota</taxon>
        <taxon>Bacilli</taxon>
        <taxon>Lactobacillales</taxon>
        <taxon>Lactobacillaceae</taxon>
        <taxon>Ligilactobacillus</taxon>
    </lineage>
</organism>
<evidence type="ECO:0000259" key="5">
    <source>
        <dbReference type="Pfam" id="PF00389"/>
    </source>
</evidence>
<comment type="caution">
    <text evidence="7">The sequence shown here is derived from an EMBL/GenBank/DDBJ whole genome shotgun (WGS) entry which is preliminary data.</text>
</comment>